<dbReference type="EMBL" id="MLAK01001031">
    <property type="protein sequence ID" value="OHS98937.1"/>
    <property type="molecule type" value="Genomic_DNA"/>
</dbReference>
<dbReference type="InterPro" id="IPR008254">
    <property type="entry name" value="Flavodoxin/NO_synth"/>
</dbReference>
<dbReference type="PANTHER" id="PTHR19384">
    <property type="entry name" value="NITRIC OXIDE SYNTHASE-RELATED"/>
    <property type="match status" value="1"/>
</dbReference>
<evidence type="ECO:0000256" key="6">
    <source>
        <dbReference type="ARBA" id="ARBA00023002"/>
    </source>
</evidence>
<dbReference type="VEuPathDB" id="TrichDB:TRFO_34700"/>
<evidence type="ECO:0000256" key="2">
    <source>
        <dbReference type="ARBA" id="ARBA00001974"/>
    </source>
</evidence>
<evidence type="ECO:0000259" key="9">
    <source>
        <dbReference type="PROSITE" id="PS51384"/>
    </source>
</evidence>
<dbReference type="SUPFAM" id="SSF52218">
    <property type="entry name" value="Flavoproteins"/>
    <property type="match status" value="1"/>
</dbReference>
<dbReference type="GeneID" id="94844518"/>
<evidence type="ECO:0000256" key="5">
    <source>
        <dbReference type="ARBA" id="ARBA00022857"/>
    </source>
</evidence>
<feature type="domain" description="FAD-binding FR-type" evidence="9">
    <location>
        <begin position="149"/>
        <end position="397"/>
    </location>
</feature>
<dbReference type="SUPFAM" id="SSF63380">
    <property type="entry name" value="Riboflavin synthase domain-like"/>
    <property type="match status" value="1"/>
</dbReference>
<feature type="domain" description="Flavodoxin-like" evidence="8">
    <location>
        <begin position="1"/>
        <end position="115"/>
    </location>
</feature>
<dbReference type="GO" id="GO:0050660">
    <property type="term" value="F:flavin adenine dinucleotide binding"/>
    <property type="evidence" value="ECO:0007669"/>
    <property type="project" value="TreeGrafter"/>
</dbReference>
<keyword evidence="6" id="KW-0560">Oxidoreductase</keyword>
<keyword evidence="11" id="KW-1185">Reference proteome</keyword>
<evidence type="ECO:0000313" key="11">
    <source>
        <dbReference type="Proteomes" id="UP000179807"/>
    </source>
</evidence>
<keyword evidence="3" id="KW-0285">Flavoprotein</keyword>
<protein>
    <recommendedName>
        <fullName evidence="7">NADPH--hemoprotein reductase</fullName>
        <ecNumber evidence="7">1.6.2.4</ecNumber>
    </recommendedName>
</protein>
<dbReference type="InterPro" id="IPR003097">
    <property type="entry name" value="CysJ-like_FAD-binding"/>
</dbReference>
<dbReference type="EC" id="1.6.2.4" evidence="7"/>
<gene>
    <name evidence="10" type="ORF">TRFO_34700</name>
</gene>
<dbReference type="RefSeq" id="XP_068352074.1">
    <property type="nucleotide sequence ID" value="XM_068509814.1"/>
</dbReference>
<dbReference type="InterPro" id="IPR039261">
    <property type="entry name" value="FNR_nucleotide-bd"/>
</dbReference>
<reference evidence="10" key="1">
    <citation type="submission" date="2016-10" db="EMBL/GenBank/DDBJ databases">
        <authorList>
            <person name="Benchimol M."/>
            <person name="Almeida L.G."/>
            <person name="Vasconcelos A.T."/>
            <person name="Perreira-Neves A."/>
            <person name="Rosa I.A."/>
            <person name="Tasca T."/>
            <person name="Bogo M.R."/>
            <person name="de Souza W."/>
        </authorList>
    </citation>
    <scope>NUCLEOTIDE SEQUENCE [LARGE SCALE GENOMIC DNA]</scope>
    <source>
        <strain evidence="10">K</strain>
    </source>
</reference>
<dbReference type="PROSITE" id="PS51384">
    <property type="entry name" value="FAD_FR"/>
    <property type="match status" value="1"/>
</dbReference>
<accession>A0A1J4JK03</accession>
<sequence length="519" mass="58534">MGTISVPINSLSIKSLMKHKMVIFILSTIGEGEFPANARKFVASLQDSMEPLDDVKFAVLGLGSKDFKHFCVAGIQLSEMMEQHLAHQIIPFQPIDTHTADHGESEFEQWAHKLCSALRLKSPTIGIQRLFSLTKINDDSVSSSMIRPNGFIIASLISTTKLTSDNCLRDMRLYKIKLPKGVHFSVGEYLSILPQNPPQIVDKVIDILKFDPNEAYRVMLNDTSVETYVTERVSVRQLFLQYLDLCCPPSRSLMRAFLEVANDEGKEIITELLDVSKSEKLNKYIEDTNSAEFIEEFSKYGIPSIDLIMSSIKHVKPRLYTIASSPDHNNSYLEIVVTQQRFGKDFKREGLCSTYLMNPNLKKIAVTLEPGAVTPPEDRKAPVIIVCLGRGLSAALGLIRNRNEGDGDALVLFGGKNENDYIKVVEMLREYKNNGIITDLLFAWSDEKKHIQDVMKENKSLLGKYWLDEMASFYYSGHPGSIPNQLKEIMLDVCIKEHGLSMEEAMAVNNRHPFIIEAY</sequence>
<comment type="caution">
    <text evidence="10">The sequence shown here is derived from an EMBL/GenBank/DDBJ whole genome shotgun (WGS) entry which is preliminary data.</text>
</comment>
<evidence type="ECO:0000313" key="10">
    <source>
        <dbReference type="EMBL" id="OHS98937.1"/>
    </source>
</evidence>
<dbReference type="Gene3D" id="3.40.50.360">
    <property type="match status" value="1"/>
</dbReference>
<dbReference type="SUPFAM" id="SSF52343">
    <property type="entry name" value="Ferredoxin reductase-like, C-terminal NADP-linked domain"/>
    <property type="match status" value="1"/>
</dbReference>
<name>A0A1J4JK03_9EUKA</name>
<evidence type="ECO:0000256" key="1">
    <source>
        <dbReference type="ARBA" id="ARBA00001917"/>
    </source>
</evidence>
<dbReference type="Gene3D" id="3.40.50.80">
    <property type="entry name" value="Nucleotide-binding domain of ferredoxin-NADP reductase (FNR) module"/>
    <property type="match status" value="1"/>
</dbReference>
<dbReference type="GO" id="GO:0010181">
    <property type="term" value="F:FMN binding"/>
    <property type="evidence" value="ECO:0007669"/>
    <property type="project" value="InterPro"/>
</dbReference>
<dbReference type="Proteomes" id="UP000179807">
    <property type="component" value="Unassembled WGS sequence"/>
</dbReference>
<comment type="cofactor">
    <cofactor evidence="2">
        <name>FAD</name>
        <dbReference type="ChEBI" id="CHEBI:57692"/>
    </cofactor>
</comment>
<keyword evidence="5" id="KW-0521">NADP</keyword>
<dbReference type="InterPro" id="IPR001709">
    <property type="entry name" value="Flavoprot_Pyr_Nucl_cyt_Rdtase"/>
</dbReference>
<dbReference type="OrthoDB" id="1856718at2759"/>
<comment type="cofactor">
    <cofactor evidence="1">
        <name>FMN</name>
        <dbReference type="ChEBI" id="CHEBI:58210"/>
    </cofactor>
</comment>
<evidence type="ECO:0000259" key="8">
    <source>
        <dbReference type="PROSITE" id="PS50902"/>
    </source>
</evidence>
<dbReference type="PANTHER" id="PTHR19384:SF17">
    <property type="entry name" value="NADPH--CYTOCHROME P450 REDUCTASE"/>
    <property type="match status" value="1"/>
</dbReference>
<dbReference type="InterPro" id="IPR029039">
    <property type="entry name" value="Flavoprotein-like_sf"/>
</dbReference>
<dbReference type="GO" id="GO:0003958">
    <property type="term" value="F:NADPH-hemoprotein reductase activity"/>
    <property type="evidence" value="ECO:0007669"/>
    <property type="project" value="UniProtKB-EC"/>
</dbReference>
<dbReference type="GO" id="GO:0005829">
    <property type="term" value="C:cytosol"/>
    <property type="evidence" value="ECO:0007669"/>
    <property type="project" value="TreeGrafter"/>
</dbReference>
<evidence type="ECO:0000256" key="4">
    <source>
        <dbReference type="ARBA" id="ARBA00022827"/>
    </source>
</evidence>
<dbReference type="InterPro" id="IPR017927">
    <property type="entry name" value="FAD-bd_FR_type"/>
</dbReference>
<dbReference type="Gene3D" id="2.40.30.10">
    <property type="entry name" value="Translation factors"/>
    <property type="match status" value="1"/>
</dbReference>
<keyword evidence="4" id="KW-0274">FAD</keyword>
<organism evidence="10 11">
    <name type="scientific">Tritrichomonas foetus</name>
    <dbReference type="NCBI Taxonomy" id="1144522"/>
    <lineage>
        <taxon>Eukaryota</taxon>
        <taxon>Metamonada</taxon>
        <taxon>Parabasalia</taxon>
        <taxon>Tritrichomonadida</taxon>
        <taxon>Tritrichomonadidae</taxon>
        <taxon>Tritrichomonas</taxon>
    </lineage>
</organism>
<evidence type="ECO:0000256" key="7">
    <source>
        <dbReference type="ARBA" id="ARBA00023797"/>
    </source>
</evidence>
<dbReference type="PROSITE" id="PS50902">
    <property type="entry name" value="FLAVODOXIN_LIKE"/>
    <property type="match status" value="1"/>
</dbReference>
<dbReference type="InterPro" id="IPR023173">
    <property type="entry name" value="NADPH_Cyt_P450_Rdtase_alpha"/>
</dbReference>
<proteinExistence type="predicted"/>
<dbReference type="InterPro" id="IPR017938">
    <property type="entry name" value="Riboflavin_synthase-like_b-brl"/>
</dbReference>
<dbReference type="AlphaFoldDB" id="A0A1J4JK03"/>
<evidence type="ECO:0000256" key="3">
    <source>
        <dbReference type="ARBA" id="ARBA00022630"/>
    </source>
</evidence>
<dbReference type="PRINTS" id="PR00371">
    <property type="entry name" value="FPNCR"/>
</dbReference>
<dbReference type="Pfam" id="PF00667">
    <property type="entry name" value="FAD_binding_1"/>
    <property type="match status" value="1"/>
</dbReference>
<dbReference type="Gene3D" id="1.20.990.10">
    <property type="entry name" value="NADPH-cytochrome p450 Reductase, Chain A, domain 3"/>
    <property type="match status" value="1"/>
</dbReference>
<dbReference type="Pfam" id="PF00258">
    <property type="entry name" value="Flavodoxin_1"/>
    <property type="match status" value="1"/>
</dbReference>